<keyword evidence="3" id="KW-1185">Reference proteome</keyword>
<sequence>MINRGLITNGTSIRIVVDESPSQDTTNSLLALDAIPVLLAYALNAEALILNEGAVLPIVPQLMEESEMPGHLPILPRLRFVATQDSAIEACDGWGQTAAQNFTCDSESNTLIHPHDNPSRRAEPAPPSSFSLPLRGVAMPRPTDARVRVESILHEVQRGSLPYFKQLGDRWPSDVDTAKRALLAILGHLGLDLIPHIGLDKPIEEGIAASISRSLASIKMLPTACKFFETVHERDRQEVPEIFESRRSGVFGWLHVLVRNVASLLPDPDNPADLPLATIAVMLRALTELCRKQANYYNFHDSIVDTSLEIWIASAEWQRHQEPLNVHEYYRAIAPILQLFAECVAEGPLDSVTVNKINQFRRARTRRLVDAFITHCQQYASAYREYPNTQDSTNGLVCMLAGTRLLSQAHRFYELLVESRFPSIVLTLALDLSIALSEPGDSSLAIRVASQSLRPQGPTSYEHTHVIPQLLEAGYLNIVAQDLSSPRELDTYPFPNWEAYNPLRQLLHRVFFTPGLQLLRRLQLTRYR</sequence>
<evidence type="ECO:0000313" key="3">
    <source>
        <dbReference type="Proteomes" id="UP000298030"/>
    </source>
</evidence>
<organism evidence="2 3">
    <name type="scientific">Coprinellus micaceus</name>
    <name type="common">Glistening ink-cap mushroom</name>
    <name type="synonym">Coprinus micaceus</name>
    <dbReference type="NCBI Taxonomy" id="71717"/>
    <lineage>
        <taxon>Eukaryota</taxon>
        <taxon>Fungi</taxon>
        <taxon>Dikarya</taxon>
        <taxon>Basidiomycota</taxon>
        <taxon>Agaricomycotina</taxon>
        <taxon>Agaricomycetes</taxon>
        <taxon>Agaricomycetidae</taxon>
        <taxon>Agaricales</taxon>
        <taxon>Agaricineae</taxon>
        <taxon>Psathyrellaceae</taxon>
        <taxon>Coprinellus</taxon>
    </lineage>
</organism>
<feature type="compositionally biased region" description="Basic and acidic residues" evidence="1">
    <location>
        <begin position="113"/>
        <end position="123"/>
    </location>
</feature>
<protein>
    <submittedName>
        <fullName evidence="2">Uncharacterized protein</fullName>
    </submittedName>
</protein>
<reference evidence="2 3" key="1">
    <citation type="journal article" date="2019" name="Nat. Ecol. Evol.">
        <title>Megaphylogeny resolves global patterns of mushroom evolution.</title>
        <authorList>
            <person name="Varga T."/>
            <person name="Krizsan K."/>
            <person name="Foldi C."/>
            <person name="Dima B."/>
            <person name="Sanchez-Garcia M."/>
            <person name="Sanchez-Ramirez S."/>
            <person name="Szollosi G.J."/>
            <person name="Szarkandi J.G."/>
            <person name="Papp V."/>
            <person name="Albert L."/>
            <person name="Andreopoulos W."/>
            <person name="Angelini C."/>
            <person name="Antonin V."/>
            <person name="Barry K.W."/>
            <person name="Bougher N.L."/>
            <person name="Buchanan P."/>
            <person name="Buyck B."/>
            <person name="Bense V."/>
            <person name="Catcheside P."/>
            <person name="Chovatia M."/>
            <person name="Cooper J."/>
            <person name="Damon W."/>
            <person name="Desjardin D."/>
            <person name="Finy P."/>
            <person name="Geml J."/>
            <person name="Haridas S."/>
            <person name="Hughes K."/>
            <person name="Justo A."/>
            <person name="Karasinski D."/>
            <person name="Kautmanova I."/>
            <person name="Kiss B."/>
            <person name="Kocsube S."/>
            <person name="Kotiranta H."/>
            <person name="LaButti K.M."/>
            <person name="Lechner B.E."/>
            <person name="Liimatainen K."/>
            <person name="Lipzen A."/>
            <person name="Lukacs Z."/>
            <person name="Mihaltcheva S."/>
            <person name="Morgado L.N."/>
            <person name="Niskanen T."/>
            <person name="Noordeloos M.E."/>
            <person name="Ohm R.A."/>
            <person name="Ortiz-Santana B."/>
            <person name="Ovrebo C."/>
            <person name="Racz N."/>
            <person name="Riley R."/>
            <person name="Savchenko A."/>
            <person name="Shiryaev A."/>
            <person name="Soop K."/>
            <person name="Spirin V."/>
            <person name="Szebenyi C."/>
            <person name="Tomsovsky M."/>
            <person name="Tulloss R.E."/>
            <person name="Uehling J."/>
            <person name="Grigoriev I.V."/>
            <person name="Vagvolgyi C."/>
            <person name="Papp T."/>
            <person name="Martin F.M."/>
            <person name="Miettinen O."/>
            <person name="Hibbett D.S."/>
            <person name="Nagy L.G."/>
        </authorList>
    </citation>
    <scope>NUCLEOTIDE SEQUENCE [LARGE SCALE GENOMIC DNA]</scope>
    <source>
        <strain evidence="2 3">FP101781</strain>
    </source>
</reference>
<dbReference type="AlphaFoldDB" id="A0A4Y7T3Q8"/>
<feature type="region of interest" description="Disordered" evidence="1">
    <location>
        <begin position="109"/>
        <end position="135"/>
    </location>
</feature>
<dbReference type="EMBL" id="QPFP01000030">
    <property type="protein sequence ID" value="TEB28760.1"/>
    <property type="molecule type" value="Genomic_DNA"/>
</dbReference>
<accession>A0A4Y7T3Q8</accession>
<dbReference type="OrthoDB" id="10371061at2759"/>
<dbReference type="Proteomes" id="UP000298030">
    <property type="component" value="Unassembled WGS sequence"/>
</dbReference>
<name>A0A4Y7T3Q8_COPMI</name>
<evidence type="ECO:0000313" key="2">
    <source>
        <dbReference type="EMBL" id="TEB28760.1"/>
    </source>
</evidence>
<gene>
    <name evidence="2" type="ORF">FA13DRAFT_1815627</name>
</gene>
<proteinExistence type="predicted"/>
<comment type="caution">
    <text evidence="2">The sequence shown here is derived from an EMBL/GenBank/DDBJ whole genome shotgun (WGS) entry which is preliminary data.</text>
</comment>
<evidence type="ECO:0000256" key="1">
    <source>
        <dbReference type="SAM" id="MobiDB-lite"/>
    </source>
</evidence>